<accession>A0A250XN88</accession>
<sequence>MAAIVAMETDIKSILSNLDGSDMQTCLVALNTVYTSSLKDLPQDEDNATDLASKVLGFLQSTEAPISTIATKLAAKFFQMRGYYLFNAVNEELIQALWSFITLFGTNFEAYKAAHNKIAEQAAAAAAEAASIKKGGSRAVTAPPSEFEHLLPVPNKESLDAALRGLTSIVVRGGIAADWFATPGHASMEHVIRLLKHHSPRVQETMQLMASSNKAAVKVTAMQMLHFVCLQEPTGPQLAQLVRLEAAEMLLQAIIAPEQVLAHQQTDLLAIRIVTGQTTATTGKEQLMDFNKPQACTSVDIQVSAASLLLYLSSYSNAACELLINIGTPNLLLALLPTRPPHNPPPNEDGTPASPLPPPTIQTFYPLPAEAPAIDMILEEQEEEQEDQEGVQALTSAHPYVGLLHRRAYPLPSTKATTVTLQALLLETLSCLLASPDIIQAVFNAHDSSPLLPSVLLYLLEEPVPEVVATAMESVTVVTQGSIGLDNQPGTQTKGSSIGGIPETRPGTASKGAAKQKEVAKGKGKGEKDASNPPPVEVNIQVAPFPKAVKIACLKCITQLAKNTQLAEHIMTSEALLKVLFKALERPAASLPTSKSQLTSATSSLVSAAFIGAPAVSPLFTAPAAAIAVAPPPLAIDVVMAECLATLLLVLLPHLPEAEQEQVSEKSFCEEAASQKLLLSTHQAISCLKGLAEMVRAEPGGEVARSEIVRAIMVLPETELIAPARPPLPSPPKTPPPLPLATSQFVWDALGRPIMTDGSNVNLVHV</sequence>
<feature type="compositionally biased region" description="Pro residues" evidence="1">
    <location>
        <begin position="338"/>
        <end position="347"/>
    </location>
</feature>
<feature type="compositionally biased region" description="Basic and acidic residues" evidence="1">
    <location>
        <begin position="515"/>
        <end position="530"/>
    </location>
</feature>
<dbReference type="Proteomes" id="UP000232323">
    <property type="component" value="Unassembled WGS sequence"/>
</dbReference>
<organism evidence="2 3">
    <name type="scientific">Chlamydomonas eustigma</name>
    <dbReference type="NCBI Taxonomy" id="1157962"/>
    <lineage>
        <taxon>Eukaryota</taxon>
        <taxon>Viridiplantae</taxon>
        <taxon>Chlorophyta</taxon>
        <taxon>core chlorophytes</taxon>
        <taxon>Chlorophyceae</taxon>
        <taxon>CS clade</taxon>
        <taxon>Chlamydomonadales</taxon>
        <taxon>Chlamydomonadaceae</taxon>
        <taxon>Chlamydomonas</taxon>
    </lineage>
</organism>
<protein>
    <submittedName>
        <fullName evidence="2">Uncharacterized protein</fullName>
    </submittedName>
</protein>
<gene>
    <name evidence="2" type="ORF">CEUSTIGMA_g11972.t1</name>
</gene>
<dbReference type="EMBL" id="BEGY01000128">
    <property type="protein sequence ID" value="GAX84551.1"/>
    <property type="molecule type" value="Genomic_DNA"/>
</dbReference>
<dbReference type="STRING" id="1157962.A0A250XN88"/>
<keyword evidence="3" id="KW-1185">Reference proteome</keyword>
<reference evidence="2 3" key="1">
    <citation type="submission" date="2017-08" db="EMBL/GenBank/DDBJ databases">
        <title>Acidophilic green algal genome provides insights into adaptation to an acidic environment.</title>
        <authorList>
            <person name="Hirooka S."/>
            <person name="Hirose Y."/>
            <person name="Kanesaki Y."/>
            <person name="Higuchi S."/>
            <person name="Fujiwara T."/>
            <person name="Onuma R."/>
            <person name="Era A."/>
            <person name="Ohbayashi R."/>
            <person name="Uzuka A."/>
            <person name="Nozaki H."/>
            <person name="Yoshikawa H."/>
            <person name="Miyagishima S.Y."/>
        </authorList>
    </citation>
    <scope>NUCLEOTIDE SEQUENCE [LARGE SCALE GENOMIC DNA]</scope>
    <source>
        <strain evidence="2 3">NIES-2499</strain>
    </source>
</reference>
<feature type="region of interest" description="Disordered" evidence="1">
    <location>
        <begin position="482"/>
        <end position="536"/>
    </location>
</feature>
<comment type="caution">
    <text evidence="2">The sequence shown here is derived from an EMBL/GenBank/DDBJ whole genome shotgun (WGS) entry which is preliminary data.</text>
</comment>
<dbReference type="OrthoDB" id="545364at2759"/>
<evidence type="ECO:0000313" key="2">
    <source>
        <dbReference type="EMBL" id="GAX84551.1"/>
    </source>
</evidence>
<proteinExistence type="predicted"/>
<feature type="region of interest" description="Disordered" evidence="1">
    <location>
        <begin position="338"/>
        <end position="360"/>
    </location>
</feature>
<evidence type="ECO:0000256" key="1">
    <source>
        <dbReference type="SAM" id="MobiDB-lite"/>
    </source>
</evidence>
<name>A0A250XN88_9CHLO</name>
<dbReference type="InterPro" id="IPR016024">
    <property type="entry name" value="ARM-type_fold"/>
</dbReference>
<dbReference type="AlphaFoldDB" id="A0A250XN88"/>
<evidence type="ECO:0000313" key="3">
    <source>
        <dbReference type="Proteomes" id="UP000232323"/>
    </source>
</evidence>
<dbReference type="SUPFAM" id="SSF48371">
    <property type="entry name" value="ARM repeat"/>
    <property type="match status" value="1"/>
</dbReference>